<gene>
    <name evidence="2" type="ORF">SAMN06265348_101478</name>
</gene>
<feature type="domain" description="AB hydrolase-1" evidence="1">
    <location>
        <begin position="70"/>
        <end position="212"/>
    </location>
</feature>
<sequence length="369" mass="41788">MHKYKVAAPLVLPFMLLAIIFTGCKTVISPMVKNYTDPYHKKVRQAGFIEKSVKIGGTDLHYTEGPDNGPALVLLHAQLMDWFDYSRVLPKLSKSYHIFVPDYNGHGKTTAPANTMSANAIGKTLATFMEKEIRQPAFVSGNSSGGLLTVWLAANRPDLVRAILLEDPPLFSSEYPRVKQTIAYKSFQSCHTYVESNSKADFLTYWIESSTTFIEKYAGKKAAPRLLSMVKTYREGNPGKPVELRFLPVMLRMFFRGMSSFDPHFGDAFYTGEWNKGFDHAETLKRIKCPALLLQANFEIRPDGILDGAMNKNDADRAMKLLPDAKYHKIDAMHVVHLDKPDEFIRIMNSFFLNNIYRAPNKSGALYYF</sequence>
<dbReference type="PANTHER" id="PTHR43798">
    <property type="entry name" value="MONOACYLGLYCEROL LIPASE"/>
    <property type="match status" value="1"/>
</dbReference>
<dbReference type="Gene3D" id="3.40.50.1820">
    <property type="entry name" value="alpha/beta hydrolase"/>
    <property type="match status" value="1"/>
</dbReference>
<evidence type="ECO:0000313" key="3">
    <source>
        <dbReference type="Proteomes" id="UP000320300"/>
    </source>
</evidence>
<dbReference type="AlphaFoldDB" id="A0A521AV11"/>
<dbReference type="EMBL" id="FXTN01000001">
    <property type="protein sequence ID" value="SMO38692.1"/>
    <property type="molecule type" value="Genomic_DNA"/>
</dbReference>
<dbReference type="PROSITE" id="PS51257">
    <property type="entry name" value="PROKAR_LIPOPROTEIN"/>
    <property type="match status" value="1"/>
</dbReference>
<dbReference type="InterPro" id="IPR029058">
    <property type="entry name" value="AB_hydrolase_fold"/>
</dbReference>
<evidence type="ECO:0000259" key="1">
    <source>
        <dbReference type="Pfam" id="PF00561"/>
    </source>
</evidence>
<accession>A0A521AV11</accession>
<dbReference type="RefSeq" id="WP_185960353.1">
    <property type="nucleotide sequence ID" value="NZ_CBCSJO010000002.1"/>
</dbReference>
<dbReference type="Proteomes" id="UP000320300">
    <property type="component" value="Unassembled WGS sequence"/>
</dbReference>
<dbReference type="SUPFAM" id="SSF53474">
    <property type="entry name" value="alpha/beta-Hydrolases"/>
    <property type="match status" value="1"/>
</dbReference>
<keyword evidence="3" id="KW-1185">Reference proteome</keyword>
<dbReference type="GO" id="GO:0016020">
    <property type="term" value="C:membrane"/>
    <property type="evidence" value="ECO:0007669"/>
    <property type="project" value="TreeGrafter"/>
</dbReference>
<dbReference type="PANTHER" id="PTHR43798:SF33">
    <property type="entry name" value="HYDROLASE, PUTATIVE (AFU_ORTHOLOGUE AFUA_2G14860)-RELATED"/>
    <property type="match status" value="1"/>
</dbReference>
<organism evidence="2 3">
    <name type="scientific">Pedobacter westerhofensis</name>
    <dbReference type="NCBI Taxonomy" id="425512"/>
    <lineage>
        <taxon>Bacteria</taxon>
        <taxon>Pseudomonadati</taxon>
        <taxon>Bacteroidota</taxon>
        <taxon>Sphingobacteriia</taxon>
        <taxon>Sphingobacteriales</taxon>
        <taxon>Sphingobacteriaceae</taxon>
        <taxon>Pedobacter</taxon>
    </lineage>
</organism>
<dbReference type="InterPro" id="IPR000073">
    <property type="entry name" value="AB_hydrolase_1"/>
</dbReference>
<name>A0A521AV11_9SPHI</name>
<evidence type="ECO:0000313" key="2">
    <source>
        <dbReference type="EMBL" id="SMO38692.1"/>
    </source>
</evidence>
<protein>
    <submittedName>
        <fullName evidence="2">Pimeloyl-ACP methyl ester carboxylesterase</fullName>
    </submittedName>
</protein>
<reference evidence="2 3" key="1">
    <citation type="submission" date="2017-05" db="EMBL/GenBank/DDBJ databases">
        <authorList>
            <person name="Varghese N."/>
            <person name="Submissions S."/>
        </authorList>
    </citation>
    <scope>NUCLEOTIDE SEQUENCE [LARGE SCALE GENOMIC DNA]</scope>
    <source>
        <strain evidence="2 3">DSM 19036</strain>
    </source>
</reference>
<proteinExistence type="predicted"/>
<dbReference type="Pfam" id="PF00561">
    <property type="entry name" value="Abhydrolase_1"/>
    <property type="match status" value="1"/>
</dbReference>
<dbReference type="InterPro" id="IPR050266">
    <property type="entry name" value="AB_hydrolase_sf"/>
</dbReference>